<evidence type="ECO:0000313" key="2">
    <source>
        <dbReference type="EMBL" id="GEN88982.1"/>
    </source>
</evidence>
<evidence type="ECO:0000313" key="3">
    <source>
        <dbReference type="Proteomes" id="UP000321558"/>
    </source>
</evidence>
<comment type="caution">
    <text evidence="2">The sequence shown here is derived from an EMBL/GenBank/DDBJ whole genome shotgun (WGS) entry which is preliminary data.</text>
</comment>
<dbReference type="PROSITE" id="PS51094">
    <property type="entry name" value="PTS_EIIA_TYPE_2"/>
    <property type="match status" value="1"/>
</dbReference>
<protein>
    <submittedName>
        <fullName evidence="2">PTS sugar transporter subunit IIA</fullName>
    </submittedName>
</protein>
<dbReference type="InterPro" id="IPR016152">
    <property type="entry name" value="PTrfase/Anion_transptr"/>
</dbReference>
<dbReference type="Pfam" id="PF00359">
    <property type="entry name" value="PTS_EIIA_2"/>
    <property type="match status" value="1"/>
</dbReference>
<dbReference type="RefSeq" id="WP_156986151.1">
    <property type="nucleotide sequence ID" value="NZ_BJYM01000017.1"/>
</dbReference>
<dbReference type="InterPro" id="IPR002178">
    <property type="entry name" value="PTS_EIIA_type-2_dom"/>
</dbReference>
<dbReference type="Proteomes" id="UP000321558">
    <property type="component" value="Unassembled WGS sequence"/>
</dbReference>
<reference evidence="2 3" key="1">
    <citation type="submission" date="2019-07" db="EMBL/GenBank/DDBJ databases">
        <title>Whole genome shotgun sequence of Oceanobacillus sojae NBRC 105379.</title>
        <authorList>
            <person name="Hosoyama A."/>
            <person name="Uohara A."/>
            <person name="Ohji S."/>
            <person name="Ichikawa N."/>
        </authorList>
    </citation>
    <scope>NUCLEOTIDE SEQUENCE [LARGE SCALE GENOMIC DNA]</scope>
    <source>
        <strain evidence="2 3">NBRC 105379</strain>
    </source>
</reference>
<dbReference type="PANTHER" id="PTHR47738">
    <property type="entry name" value="PTS SYSTEM FRUCTOSE-LIKE EIIA COMPONENT-RELATED"/>
    <property type="match status" value="1"/>
</dbReference>
<keyword evidence="3" id="KW-1185">Reference proteome</keyword>
<gene>
    <name evidence="2" type="ORF">OSO01_37210</name>
</gene>
<dbReference type="SUPFAM" id="SSF55804">
    <property type="entry name" value="Phoshotransferase/anion transport protein"/>
    <property type="match status" value="1"/>
</dbReference>
<dbReference type="Gene3D" id="3.40.930.10">
    <property type="entry name" value="Mannitol-specific EII, Chain A"/>
    <property type="match status" value="1"/>
</dbReference>
<dbReference type="PANTHER" id="PTHR47738:SF3">
    <property type="entry name" value="PHOSPHOTRANSFERASE SYSTEM MANNITOL_FRUCTOSE-SPECIFIC IIA DOMAIN CONTAINING PROTEIN"/>
    <property type="match status" value="1"/>
</dbReference>
<accession>A0A511ZNF5</accession>
<proteinExistence type="predicted"/>
<name>A0A511ZNF5_9BACI</name>
<feature type="domain" description="PTS EIIA type-2" evidence="1">
    <location>
        <begin position="4"/>
        <end position="152"/>
    </location>
</feature>
<dbReference type="AlphaFoldDB" id="A0A511ZNF5"/>
<dbReference type="EMBL" id="BJYM01000017">
    <property type="protein sequence ID" value="GEN88982.1"/>
    <property type="molecule type" value="Genomic_DNA"/>
</dbReference>
<dbReference type="InterPro" id="IPR051541">
    <property type="entry name" value="PTS_SugarTrans_NitroReg"/>
</dbReference>
<dbReference type="CDD" id="cd00211">
    <property type="entry name" value="PTS_IIA_fru"/>
    <property type="match status" value="1"/>
</dbReference>
<keyword evidence="2" id="KW-0762">Sugar transport</keyword>
<sequence length="153" mass="17152">MSSLGLSYKFIASNIEGASSQQELFGCISNELIQGGYVKDSFKQALIEREQEHPTGLLMEDCSIAIPHTETEHINHSIISVIKLNSDITFQLMENKQKSIYPDIVFVLALKDSSAHLNVLKGVMELFRDNQKKNLVLKAQSAKEIVSLIDTWN</sequence>
<keyword evidence="2" id="KW-0813">Transport</keyword>
<organism evidence="2 3">
    <name type="scientific">Oceanobacillus sojae</name>
    <dbReference type="NCBI Taxonomy" id="582851"/>
    <lineage>
        <taxon>Bacteria</taxon>
        <taxon>Bacillati</taxon>
        <taxon>Bacillota</taxon>
        <taxon>Bacilli</taxon>
        <taxon>Bacillales</taxon>
        <taxon>Bacillaceae</taxon>
        <taxon>Oceanobacillus</taxon>
    </lineage>
</organism>
<evidence type="ECO:0000259" key="1">
    <source>
        <dbReference type="PROSITE" id="PS51094"/>
    </source>
</evidence>